<accession>A0A562WPQ7</accession>
<dbReference type="GO" id="GO:0015074">
    <property type="term" value="P:DNA integration"/>
    <property type="evidence" value="ECO:0007669"/>
    <property type="project" value="InterPro"/>
</dbReference>
<keyword evidence="5" id="KW-1185">Reference proteome</keyword>
<dbReference type="InterPro" id="IPR010998">
    <property type="entry name" value="Integrase_recombinase_N"/>
</dbReference>
<dbReference type="Gene3D" id="1.10.150.130">
    <property type="match status" value="1"/>
</dbReference>
<name>A0A562WPQ7_9ACTN</name>
<dbReference type="InterPro" id="IPR013762">
    <property type="entry name" value="Integrase-like_cat_sf"/>
</dbReference>
<feature type="compositionally biased region" description="Basic and acidic residues" evidence="3">
    <location>
        <begin position="476"/>
        <end position="490"/>
    </location>
</feature>
<dbReference type="InterPro" id="IPR011010">
    <property type="entry name" value="DNA_brk_join_enz"/>
</dbReference>
<dbReference type="PANTHER" id="PTHR30349">
    <property type="entry name" value="PHAGE INTEGRASE-RELATED"/>
    <property type="match status" value="1"/>
</dbReference>
<reference evidence="4 5" key="1">
    <citation type="submission" date="2019-07" db="EMBL/GenBank/DDBJ databases">
        <title>R&amp;d 2014.</title>
        <authorList>
            <person name="Klenk H.-P."/>
        </authorList>
    </citation>
    <scope>NUCLEOTIDE SEQUENCE [LARGE SCALE GENOMIC DNA]</scope>
    <source>
        <strain evidence="4 5">DSM 43912</strain>
    </source>
</reference>
<feature type="compositionally biased region" description="Low complexity" evidence="3">
    <location>
        <begin position="440"/>
        <end position="455"/>
    </location>
</feature>
<keyword evidence="1" id="KW-0238">DNA-binding</keyword>
<organism evidence="4 5">
    <name type="scientific">Micromonospora sagamiensis</name>
    <dbReference type="NCBI Taxonomy" id="47875"/>
    <lineage>
        <taxon>Bacteria</taxon>
        <taxon>Bacillati</taxon>
        <taxon>Actinomycetota</taxon>
        <taxon>Actinomycetes</taxon>
        <taxon>Micromonosporales</taxon>
        <taxon>Micromonosporaceae</taxon>
        <taxon>Micromonospora</taxon>
    </lineage>
</organism>
<evidence type="ECO:0000256" key="1">
    <source>
        <dbReference type="ARBA" id="ARBA00023125"/>
    </source>
</evidence>
<evidence type="ECO:0000256" key="2">
    <source>
        <dbReference type="ARBA" id="ARBA00023172"/>
    </source>
</evidence>
<dbReference type="EMBL" id="VLLP01000001">
    <property type="protein sequence ID" value="TWJ32320.1"/>
    <property type="molecule type" value="Genomic_DNA"/>
</dbReference>
<feature type="compositionally biased region" description="Basic residues" evidence="3">
    <location>
        <begin position="422"/>
        <end position="438"/>
    </location>
</feature>
<dbReference type="Proteomes" id="UP000319728">
    <property type="component" value="Unassembled WGS sequence"/>
</dbReference>
<sequence>MATSGVIFKRCGCREDQRRRLEQSCPRLGERGHGTWYFHCSTNLLGRPERARRSGYPSQAAARRARDEWLTTTEADRTAQGWTVERWLRYWLNNRTKIRPTTRFHYTRDVDNVLIPHLGHYRLADLDARLLRTVFAQIAATTNSKSRPQSPSAMQHLRTTLRAALNLAVREGLIECNPGRHIEVSGYQQPHAKVWTEARVAQWERTGDRPAVAVWTADQLADFLSGVTDDSLFAFWWLTALRGLRRGEMCGLRWTDVDLDQGVLTIERNRTTAGYTIVEGDPKTPAGRRAVALDKRTVQVLRAHRRRQLDQRSEAAADGKAWTDTGYVFVRADGLPINPNYATTRFRTLVQRAGLPPVRLHDLRHGAASLAHQAGADLKTLQDLLGHSSIVTTADTYTSVLPEVQQRCADATAHLVLAAARRTRKKIKNKARKNRPTPRPKTGAPTPTSPGAAPKRQVRTVGREKNSPTELAPTSHPRDTHRPRRTDKQRGLTAITAVQTPFDLVRPKGLEPLTF</sequence>
<gene>
    <name evidence="4" type="ORF">JD81_05895</name>
</gene>
<evidence type="ECO:0000313" key="5">
    <source>
        <dbReference type="Proteomes" id="UP000319728"/>
    </source>
</evidence>
<dbReference type="PROSITE" id="PS51900">
    <property type="entry name" value="CB"/>
    <property type="match status" value="1"/>
</dbReference>
<comment type="caution">
    <text evidence="4">The sequence shown here is derived from an EMBL/GenBank/DDBJ whole genome shotgun (WGS) entry which is preliminary data.</text>
</comment>
<dbReference type="GO" id="GO:0006310">
    <property type="term" value="P:DNA recombination"/>
    <property type="evidence" value="ECO:0007669"/>
    <property type="project" value="UniProtKB-KW"/>
</dbReference>
<dbReference type="SUPFAM" id="SSF56349">
    <property type="entry name" value="DNA breaking-rejoining enzymes"/>
    <property type="match status" value="1"/>
</dbReference>
<keyword evidence="2" id="KW-0233">DNA recombination</keyword>
<dbReference type="Pfam" id="PF00589">
    <property type="entry name" value="Phage_integrase"/>
    <property type="match status" value="1"/>
</dbReference>
<dbReference type="PROSITE" id="PS51898">
    <property type="entry name" value="TYR_RECOMBINASE"/>
    <property type="match status" value="1"/>
</dbReference>
<dbReference type="InterPro" id="IPR050090">
    <property type="entry name" value="Tyrosine_recombinase_XerCD"/>
</dbReference>
<evidence type="ECO:0000256" key="3">
    <source>
        <dbReference type="SAM" id="MobiDB-lite"/>
    </source>
</evidence>
<dbReference type="AlphaFoldDB" id="A0A562WPQ7"/>
<dbReference type="CDD" id="cd01189">
    <property type="entry name" value="INT_ICEBs1_C_like"/>
    <property type="match status" value="1"/>
</dbReference>
<dbReference type="PANTHER" id="PTHR30349:SF91">
    <property type="entry name" value="INTA PROTEIN"/>
    <property type="match status" value="1"/>
</dbReference>
<protein>
    <submittedName>
        <fullName evidence="4">Site-specific recombinase XerD</fullName>
    </submittedName>
</protein>
<proteinExistence type="predicted"/>
<evidence type="ECO:0000313" key="4">
    <source>
        <dbReference type="EMBL" id="TWJ32320.1"/>
    </source>
</evidence>
<dbReference type="Gene3D" id="1.10.443.10">
    <property type="entry name" value="Intergrase catalytic core"/>
    <property type="match status" value="1"/>
</dbReference>
<dbReference type="InterPro" id="IPR002104">
    <property type="entry name" value="Integrase_catalytic"/>
</dbReference>
<dbReference type="InterPro" id="IPR044068">
    <property type="entry name" value="CB"/>
</dbReference>
<feature type="region of interest" description="Disordered" evidence="3">
    <location>
        <begin position="422"/>
        <end position="493"/>
    </location>
</feature>
<dbReference type="GO" id="GO:0003677">
    <property type="term" value="F:DNA binding"/>
    <property type="evidence" value="ECO:0007669"/>
    <property type="project" value="UniProtKB-UniRule"/>
</dbReference>